<gene>
    <name evidence="1" type="ORF">EYF80_016935</name>
</gene>
<comment type="caution">
    <text evidence="1">The sequence shown here is derived from an EMBL/GenBank/DDBJ whole genome shotgun (WGS) entry which is preliminary data.</text>
</comment>
<dbReference type="Proteomes" id="UP000314294">
    <property type="component" value="Unassembled WGS sequence"/>
</dbReference>
<keyword evidence="2" id="KW-1185">Reference proteome</keyword>
<evidence type="ECO:0000313" key="1">
    <source>
        <dbReference type="EMBL" id="TNN72824.1"/>
    </source>
</evidence>
<reference evidence="1 2" key="1">
    <citation type="submission" date="2019-03" db="EMBL/GenBank/DDBJ databases">
        <title>First draft genome of Liparis tanakae, snailfish: a comprehensive survey of snailfish specific genes.</title>
        <authorList>
            <person name="Kim W."/>
            <person name="Song I."/>
            <person name="Jeong J.-H."/>
            <person name="Kim D."/>
            <person name="Kim S."/>
            <person name="Ryu S."/>
            <person name="Song J.Y."/>
            <person name="Lee S.K."/>
        </authorList>
    </citation>
    <scope>NUCLEOTIDE SEQUENCE [LARGE SCALE GENOMIC DNA]</scope>
    <source>
        <tissue evidence="1">Muscle</tissue>
    </source>
</reference>
<dbReference type="AlphaFoldDB" id="A0A4Z2I676"/>
<evidence type="ECO:0000313" key="2">
    <source>
        <dbReference type="Proteomes" id="UP000314294"/>
    </source>
</evidence>
<dbReference type="EMBL" id="SRLO01000132">
    <property type="protein sequence ID" value="TNN72824.1"/>
    <property type="molecule type" value="Genomic_DNA"/>
</dbReference>
<protein>
    <submittedName>
        <fullName evidence="1">Uncharacterized protein</fullName>
    </submittedName>
</protein>
<name>A0A4Z2I676_9TELE</name>
<sequence length="116" mass="12221">MAQRREGNRIRHAEDGIPFGVSGVEVFARVLTKVVGAVVSGAHPRLQVGCRLASLGGSVDVSAGRGSRTQTGCSSANEQHLSPEAAIKTQHLKREVAPSTGWLLSCGHCSLFVLFV</sequence>
<proteinExistence type="predicted"/>
<accession>A0A4Z2I676</accession>
<organism evidence="1 2">
    <name type="scientific">Liparis tanakae</name>
    <name type="common">Tanaka's snailfish</name>
    <dbReference type="NCBI Taxonomy" id="230148"/>
    <lineage>
        <taxon>Eukaryota</taxon>
        <taxon>Metazoa</taxon>
        <taxon>Chordata</taxon>
        <taxon>Craniata</taxon>
        <taxon>Vertebrata</taxon>
        <taxon>Euteleostomi</taxon>
        <taxon>Actinopterygii</taxon>
        <taxon>Neopterygii</taxon>
        <taxon>Teleostei</taxon>
        <taxon>Neoteleostei</taxon>
        <taxon>Acanthomorphata</taxon>
        <taxon>Eupercaria</taxon>
        <taxon>Perciformes</taxon>
        <taxon>Cottioidei</taxon>
        <taxon>Cottales</taxon>
        <taxon>Liparidae</taxon>
        <taxon>Liparis</taxon>
    </lineage>
</organism>